<dbReference type="GeneID" id="300576991"/>
<gene>
    <name evidence="2" type="ORF">CCMA1212_005275</name>
</gene>
<keyword evidence="3" id="KW-1185">Reference proteome</keyword>
<dbReference type="RefSeq" id="XP_073559061.1">
    <property type="nucleotide sequence ID" value="XM_073702541.1"/>
</dbReference>
<comment type="caution">
    <text evidence="2">The sequence shown here is derived from an EMBL/GenBank/DDBJ whole genome shotgun (WGS) entry which is preliminary data.</text>
</comment>
<dbReference type="EMBL" id="PPTA01000006">
    <property type="protein sequence ID" value="TFB02860.1"/>
    <property type="molecule type" value="Genomic_DNA"/>
</dbReference>
<proteinExistence type="predicted"/>
<evidence type="ECO:0000313" key="3">
    <source>
        <dbReference type="Proteomes" id="UP001642720"/>
    </source>
</evidence>
<feature type="compositionally biased region" description="Basic and acidic residues" evidence="1">
    <location>
        <begin position="58"/>
        <end position="78"/>
    </location>
</feature>
<evidence type="ECO:0000313" key="2">
    <source>
        <dbReference type="EMBL" id="TFB02860.1"/>
    </source>
</evidence>
<protein>
    <submittedName>
        <fullName evidence="2">Uncharacterized protein</fullName>
    </submittedName>
</protein>
<dbReference type="Proteomes" id="UP001642720">
    <property type="component" value="Unassembled WGS sequence"/>
</dbReference>
<accession>A0ABY2H691</accession>
<sequence>MMKMMEACLEKGLLDQRLGDEAVSPQVGHEPCVGASRAPPRHADASSSLESGGNEGADAGRFEQRVGTEKSGSRERTKWRSQVSLSVRDLVGRQRVDEYLEGIEKYQRGMM</sequence>
<evidence type="ECO:0000256" key="1">
    <source>
        <dbReference type="SAM" id="MobiDB-lite"/>
    </source>
</evidence>
<reference evidence="2 3" key="1">
    <citation type="submission" date="2018-01" db="EMBL/GenBank/DDBJ databases">
        <title>Genome characterization of the sugarcane-associated fungus Trichoderma ghanense CCMA-1212 and their application in lignocelulose bioconversion.</title>
        <authorList>
            <person name="Steindorff A.S."/>
            <person name="Mendes T.D."/>
            <person name="Vilela E.S.D."/>
            <person name="Rodrigues D.S."/>
            <person name="Formighieri E.F."/>
            <person name="Melo I.S."/>
            <person name="Favaro L.C.L."/>
        </authorList>
    </citation>
    <scope>NUCLEOTIDE SEQUENCE [LARGE SCALE GENOMIC DNA]</scope>
    <source>
        <strain evidence="2 3">CCMA-1212</strain>
    </source>
</reference>
<feature type="region of interest" description="Disordered" evidence="1">
    <location>
        <begin position="20"/>
        <end position="82"/>
    </location>
</feature>
<name>A0ABY2H691_9HYPO</name>
<organism evidence="2 3">
    <name type="scientific">Trichoderma ghanense</name>
    <dbReference type="NCBI Taxonomy" id="65468"/>
    <lineage>
        <taxon>Eukaryota</taxon>
        <taxon>Fungi</taxon>
        <taxon>Dikarya</taxon>
        <taxon>Ascomycota</taxon>
        <taxon>Pezizomycotina</taxon>
        <taxon>Sordariomycetes</taxon>
        <taxon>Hypocreomycetidae</taxon>
        <taxon>Hypocreales</taxon>
        <taxon>Hypocreaceae</taxon>
        <taxon>Trichoderma</taxon>
    </lineage>
</organism>